<organism evidence="1 2">
    <name type="scientific">Pontibacter saemangeumensis</name>
    <dbReference type="NCBI Taxonomy" id="1084525"/>
    <lineage>
        <taxon>Bacteria</taxon>
        <taxon>Pseudomonadati</taxon>
        <taxon>Bacteroidota</taxon>
        <taxon>Cytophagia</taxon>
        <taxon>Cytophagales</taxon>
        <taxon>Hymenobacteraceae</taxon>
        <taxon>Pontibacter</taxon>
    </lineage>
</organism>
<protein>
    <submittedName>
        <fullName evidence="1">Uncharacterized protein</fullName>
    </submittedName>
</protein>
<sequence length="280" mass="31388">MQHHIFRFIPLIDIDMNNPGGEALVMYDDVSERVVVFDEYYNPIMPKTQRFEDVGAQYIAAGFYFTKKNSYPFAKRGEPVPPPEPEEPVVVEGCTDPAAFNYNPSATADDGTCEYAPVVVYGCTDPYATNYNAGATRDDGTCEYIPATFLCQTVEVRPCEPKGVYLRWFNNLGGVDSWYFTGQSDTLNAAEALGEFSEYSGLAGAAVKTADRGTLVRATRLTLNQWQALTGIFTARLVWQHHEDSRTERVYVKPASATYARNQKELEVEFSRVPFNTLTR</sequence>
<dbReference type="RefSeq" id="WP_345159612.1">
    <property type="nucleotide sequence ID" value="NZ_BAABHC010000014.1"/>
</dbReference>
<dbReference type="Proteomes" id="UP001500552">
    <property type="component" value="Unassembled WGS sequence"/>
</dbReference>
<accession>A0ABP8LR72</accession>
<gene>
    <name evidence="1" type="ORF">GCM10023188_25810</name>
</gene>
<evidence type="ECO:0000313" key="2">
    <source>
        <dbReference type="Proteomes" id="UP001500552"/>
    </source>
</evidence>
<dbReference type="EMBL" id="BAABHC010000014">
    <property type="protein sequence ID" value="GAA4434645.1"/>
    <property type="molecule type" value="Genomic_DNA"/>
</dbReference>
<name>A0ABP8LR72_9BACT</name>
<comment type="caution">
    <text evidence="1">The sequence shown here is derived from an EMBL/GenBank/DDBJ whole genome shotgun (WGS) entry which is preliminary data.</text>
</comment>
<keyword evidence="2" id="KW-1185">Reference proteome</keyword>
<evidence type="ECO:0000313" key="1">
    <source>
        <dbReference type="EMBL" id="GAA4434645.1"/>
    </source>
</evidence>
<reference evidence="2" key="1">
    <citation type="journal article" date="2019" name="Int. J. Syst. Evol. Microbiol.">
        <title>The Global Catalogue of Microorganisms (GCM) 10K type strain sequencing project: providing services to taxonomists for standard genome sequencing and annotation.</title>
        <authorList>
            <consortium name="The Broad Institute Genomics Platform"/>
            <consortium name="The Broad Institute Genome Sequencing Center for Infectious Disease"/>
            <person name="Wu L."/>
            <person name="Ma J."/>
        </authorList>
    </citation>
    <scope>NUCLEOTIDE SEQUENCE [LARGE SCALE GENOMIC DNA]</scope>
    <source>
        <strain evidence="2">JCM 17926</strain>
    </source>
</reference>
<proteinExistence type="predicted"/>